<accession>A0A645GF75</accession>
<organism evidence="1">
    <name type="scientific">bioreactor metagenome</name>
    <dbReference type="NCBI Taxonomy" id="1076179"/>
    <lineage>
        <taxon>unclassified sequences</taxon>
        <taxon>metagenomes</taxon>
        <taxon>ecological metagenomes</taxon>
    </lineage>
</organism>
<protein>
    <submittedName>
        <fullName evidence="1">Uncharacterized protein</fullName>
    </submittedName>
</protein>
<dbReference type="AlphaFoldDB" id="A0A645GF75"/>
<proteinExistence type="predicted"/>
<gene>
    <name evidence="1" type="ORF">SDC9_172152</name>
</gene>
<reference evidence="1" key="1">
    <citation type="submission" date="2019-08" db="EMBL/GenBank/DDBJ databases">
        <authorList>
            <person name="Kucharzyk K."/>
            <person name="Murdoch R.W."/>
            <person name="Higgins S."/>
            <person name="Loffler F."/>
        </authorList>
    </citation>
    <scope>NUCLEOTIDE SEQUENCE</scope>
</reference>
<comment type="caution">
    <text evidence="1">The sequence shown here is derived from an EMBL/GenBank/DDBJ whole genome shotgun (WGS) entry which is preliminary data.</text>
</comment>
<dbReference type="EMBL" id="VSSQ01073699">
    <property type="protein sequence ID" value="MPN24750.1"/>
    <property type="molecule type" value="Genomic_DNA"/>
</dbReference>
<name>A0A645GF75_9ZZZZ</name>
<evidence type="ECO:0000313" key="1">
    <source>
        <dbReference type="EMBL" id="MPN24750.1"/>
    </source>
</evidence>
<sequence>MKLKRNIERNLTTIKSYVFDALSVLEVFYYNACCCKQEGNLPLV</sequence>